<comment type="caution">
    <text evidence="1">The sequence shown here is derived from an EMBL/GenBank/DDBJ whole genome shotgun (WGS) entry which is preliminary data.</text>
</comment>
<dbReference type="PANTHER" id="PTHR36452">
    <property type="entry name" value="CHROMOSOME 12, WHOLE GENOME SHOTGUN SEQUENCE"/>
    <property type="match status" value="1"/>
</dbReference>
<evidence type="ECO:0000313" key="1">
    <source>
        <dbReference type="EMBL" id="GAT61439.1"/>
    </source>
</evidence>
<dbReference type="PIRSF" id="PIRSF028451">
    <property type="entry name" value="UCP028451"/>
    <property type="match status" value="1"/>
</dbReference>
<reference evidence="2" key="2">
    <citation type="journal article" date="2017" name="Genome Announc.">
        <title>Draft genome sequence of Paludibacter jiangxiensis NM7(T), a propionate-producing fermentative bacterium.</title>
        <authorList>
            <person name="Qiu Y.-L."/>
            <person name="Tourlousse D.M."/>
            <person name="Matsuura N."/>
            <person name="Ohashi A."/>
            <person name="Sekiguchi Y."/>
        </authorList>
    </citation>
    <scope>NUCLEOTIDE SEQUENCE [LARGE SCALE GENOMIC DNA]</scope>
    <source>
        <strain evidence="2">NM7</strain>
    </source>
</reference>
<dbReference type="PANTHER" id="PTHR36452:SF1">
    <property type="entry name" value="DUF2461 DOMAIN-CONTAINING PROTEIN"/>
    <property type="match status" value="1"/>
</dbReference>
<reference evidence="2" key="1">
    <citation type="submission" date="2016-04" db="EMBL/GenBank/DDBJ databases">
        <title>Draft genome sequence of Paludibacter jiangxiensis strain NM7.</title>
        <authorList>
            <person name="Qiu Y."/>
            <person name="Matsuura N."/>
            <person name="Ohashi A."/>
            <person name="Tourlousse M.D."/>
            <person name="Sekiguchi Y."/>
        </authorList>
    </citation>
    <scope>NUCLEOTIDE SEQUENCE [LARGE SCALE GENOMIC DNA]</scope>
    <source>
        <strain evidence="2">NM7</strain>
    </source>
</reference>
<dbReference type="Pfam" id="PF09365">
    <property type="entry name" value="DUF2461"/>
    <property type="match status" value="1"/>
</dbReference>
<proteinExistence type="predicted"/>
<dbReference type="InterPro" id="IPR012808">
    <property type="entry name" value="CHP02453"/>
</dbReference>
<organism evidence="1 2">
    <name type="scientific">Paludibacter jiangxiensis</name>
    <dbReference type="NCBI Taxonomy" id="681398"/>
    <lineage>
        <taxon>Bacteria</taxon>
        <taxon>Pseudomonadati</taxon>
        <taxon>Bacteroidota</taxon>
        <taxon>Bacteroidia</taxon>
        <taxon>Bacteroidales</taxon>
        <taxon>Paludibacteraceae</taxon>
        <taxon>Paludibacter</taxon>
    </lineage>
</organism>
<dbReference type="InterPro" id="IPR015996">
    <property type="entry name" value="UCP028451"/>
</dbReference>
<dbReference type="OrthoDB" id="9794241at2"/>
<keyword evidence="2" id="KW-1185">Reference proteome</keyword>
<name>A0A161LTX8_9BACT</name>
<dbReference type="Proteomes" id="UP000076586">
    <property type="component" value="Unassembled WGS sequence"/>
</dbReference>
<sequence length="226" mass="26406">MRTAEILQFLTQLRDNNSREWFASQKDYCKELQKDFEKLTQDVIEEISAFDPEIKGLDAKNCIFRLYRDTRFSPDKTPYKSHFGAYMASKGGRKSPRAGYYLHLEPGNSFISGGIYMPDAVVLKALRQAIYENIDEWLEITGKPFASVFPDMYGEDDKLKKVPLGFPKDWEQGELLKYKHYAFGRNIPDEFYSQTEIVPQLIEFYKYLQPVNRFLNFTVDEVLNLG</sequence>
<dbReference type="AlphaFoldDB" id="A0A161LTX8"/>
<evidence type="ECO:0000313" key="2">
    <source>
        <dbReference type="Proteomes" id="UP000076586"/>
    </source>
</evidence>
<dbReference type="NCBIfam" id="TIGR02453">
    <property type="entry name" value="TIGR02453 family protein"/>
    <property type="match status" value="1"/>
</dbReference>
<dbReference type="EMBL" id="BDCR01000001">
    <property type="protein sequence ID" value="GAT61439.1"/>
    <property type="molecule type" value="Genomic_DNA"/>
</dbReference>
<dbReference type="RefSeq" id="WP_068701003.1">
    <property type="nucleotide sequence ID" value="NZ_BDCR01000001.1"/>
</dbReference>
<accession>A0A161LTX8</accession>
<dbReference type="STRING" id="681398.PJIAN_118"/>
<protein>
    <submittedName>
        <fullName evidence="1">TIGR02453 family protein</fullName>
    </submittedName>
</protein>
<gene>
    <name evidence="1" type="ORF">PJIAN_118</name>
</gene>